<dbReference type="SUPFAM" id="SSF49464">
    <property type="entry name" value="Carboxypeptidase regulatory domain-like"/>
    <property type="match status" value="2"/>
</dbReference>
<dbReference type="Gene3D" id="2.60.40.1120">
    <property type="entry name" value="Carboxypeptidase-like, regulatory domain"/>
    <property type="match status" value="2"/>
</dbReference>
<keyword evidence="2" id="KW-0732">Signal</keyword>
<dbReference type="EMBL" id="WLZY01000007">
    <property type="protein sequence ID" value="NDL59453.1"/>
    <property type="molecule type" value="Genomic_DNA"/>
</dbReference>
<dbReference type="InterPro" id="IPR011050">
    <property type="entry name" value="Pectin_lyase_fold/virulence"/>
</dbReference>
<feature type="region of interest" description="Disordered" evidence="1">
    <location>
        <begin position="108"/>
        <end position="128"/>
    </location>
</feature>
<dbReference type="Pfam" id="PF22888">
    <property type="entry name" value="FIMAH"/>
    <property type="match status" value="1"/>
</dbReference>
<dbReference type="AlphaFoldDB" id="A0A7K3M804"/>
<dbReference type="InterPro" id="IPR008969">
    <property type="entry name" value="CarboxyPept-like_regulatory"/>
</dbReference>
<proteinExistence type="predicted"/>
<keyword evidence="7" id="KW-1185">Reference proteome</keyword>
<dbReference type="Pfam" id="PF13620">
    <property type="entry name" value="CarboxypepD_reg"/>
    <property type="match status" value="2"/>
</dbReference>
<dbReference type="Proteomes" id="UP000460435">
    <property type="component" value="Unassembled WGS sequence"/>
</dbReference>
<feature type="region of interest" description="Disordered" evidence="1">
    <location>
        <begin position="590"/>
        <end position="609"/>
    </location>
</feature>
<gene>
    <name evidence="6" type="ORF">F7O44_20480</name>
</gene>
<dbReference type="SUPFAM" id="SSF51126">
    <property type="entry name" value="Pectin lyase-like"/>
    <property type="match status" value="1"/>
</dbReference>
<dbReference type="InterPro" id="IPR039448">
    <property type="entry name" value="Beta_helix"/>
</dbReference>
<evidence type="ECO:0000259" key="3">
    <source>
        <dbReference type="Pfam" id="PF12733"/>
    </source>
</evidence>
<evidence type="ECO:0008006" key="8">
    <source>
        <dbReference type="Google" id="ProtNLM"/>
    </source>
</evidence>
<dbReference type="RefSeq" id="WP_162452135.1">
    <property type="nucleotide sequence ID" value="NZ_WLZY01000007.1"/>
</dbReference>
<dbReference type="SMART" id="SM00710">
    <property type="entry name" value="PbH1"/>
    <property type="match status" value="9"/>
</dbReference>
<feature type="domain" description="Cadherin-like beta-sandwich-like" evidence="3">
    <location>
        <begin position="979"/>
        <end position="1054"/>
    </location>
</feature>
<evidence type="ECO:0000259" key="4">
    <source>
        <dbReference type="Pfam" id="PF13229"/>
    </source>
</evidence>
<dbReference type="SUPFAM" id="SSF49899">
    <property type="entry name" value="Concanavalin A-like lectins/glucanases"/>
    <property type="match status" value="1"/>
</dbReference>
<evidence type="ECO:0000259" key="5">
    <source>
        <dbReference type="Pfam" id="PF22888"/>
    </source>
</evidence>
<evidence type="ECO:0000256" key="2">
    <source>
        <dbReference type="SAM" id="SignalP"/>
    </source>
</evidence>
<evidence type="ECO:0000256" key="1">
    <source>
        <dbReference type="SAM" id="MobiDB-lite"/>
    </source>
</evidence>
<feature type="domain" description="Cadherin-like beta-sandwich-like" evidence="3">
    <location>
        <begin position="1067"/>
        <end position="1154"/>
    </location>
</feature>
<protein>
    <recommendedName>
        <fullName evidence="8">PEGA domain-containing protein</fullName>
    </recommendedName>
</protein>
<evidence type="ECO:0000313" key="7">
    <source>
        <dbReference type="Proteomes" id="UP000460435"/>
    </source>
</evidence>
<feature type="domain" description="FIMAH" evidence="5">
    <location>
        <begin position="1163"/>
        <end position="1232"/>
    </location>
</feature>
<feature type="domain" description="Right handed beta helix" evidence="4">
    <location>
        <begin position="329"/>
        <end position="492"/>
    </location>
</feature>
<organism evidence="6 7">
    <name type="scientific">Phytoactinopolyspora mesophila</name>
    <dbReference type="NCBI Taxonomy" id="2650750"/>
    <lineage>
        <taxon>Bacteria</taxon>
        <taxon>Bacillati</taxon>
        <taxon>Actinomycetota</taxon>
        <taxon>Actinomycetes</taxon>
        <taxon>Jiangellales</taxon>
        <taxon>Jiangellaceae</taxon>
        <taxon>Phytoactinopolyspora</taxon>
    </lineage>
</organism>
<dbReference type="InterPro" id="IPR013320">
    <property type="entry name" value="ConA-like_dom_sf"/>
</dbReference>
<feature type="chain" id="PRO_5029475528" description="PEGA domain-containing protein" evidence="2">
    <location>
        <begin position="42"/>
        <end position="1240"/>
    </location>
</feature>
<accession>A0A7K3M804</accession>
<dbReference type="InterPro" id="IPR054470">
    <property type="entry name" value="FIMAH_dom"/>
</dbReference>
<dbReference type="InterPro" id="IPR025883">
    <property type="entry name" value="Cadherin-like_domain"/>
</dbReference>
<dbReference type="Gene3D" id="2.60.120.200">
    <property type="match status" value="1"/>
</dbReference>
<comment type="caution">
    <text evidence="6">The sequence shown here is derived from an EMBL/GenBank/DDBJ whole genome shotgun (WGS) entry which is preliminary data.</text>
</comment>
<dbReference type="Gene3D" id="2.160.20.10">
    <property type="entry name" value="Single-stranded right-handed beta-helix, Pectin lyase-like"/>
    <property type="match status" value="1"/>
</dbReference>
<name>A0A7K3M804_9ACTN</name>
<feature type="signal peptide" evidence="2">
    <location>
        <begin position="1"/>
        <end position="41"/>
    </location>
</feature>
<dbReference type="InterPro" id="IPR012334">
    <property type="entry name" value="Pectin_lyas_fold"/>
</dbReference>
<reference evidence="6 7" key="1">
    <citation type="submission" date="2019-11" db="EMBL/GenBank/DDBJ databases">
        <authorList>
            <person name="Li X.-J."/>
            <person name="Feng X.-M."/>
        </authorList>
    </citation>
    <scope>NUCLEOTIDE SEQUENCE [LARGE SCALE GENOMIC DNA]</scope>
    <source>
        <strain evidence="6 7">XMNu-373</strain>
    </source>
</reference>
<evidence type="ECO:0000313" key="6">
    <source>
        <dbReference type="EMBL" id="NDL59453.1"/>
    </source>
</evidence>
<dbReference type="Pfam" id="PF13229">
    <property type="entry name" value="Beta_helix"/>
    <property type="match status" value="1"/>
</dbReference>
<dbReference type="Pfam" id="PF12733">
    <property type="entry name" value="Cadherin-like"/>
    <property type="match status" value="2"/>
</dbReference>
<sequence>MPSIRDHIRARLSRSARMISCGATAAAVLGSLLVLAPQAAAAEPDRAAGAEVSEADGTTYYVDASGGDDAASGLDEGQAWQSLDRVNETTFEPGDRILLRSGEQWSGQLWPKGSGSAGSPITIDSYGDGPKPRIDGEGEVGEAVRLFNQEHWTIRNLELTNEAPALSEPGENLGDFRGIYVSGDNSQTLSGFVIDSVDVHDVTGEVNWIGGSTANNRTGIRFQTGWDASKRTGGIVFDTTVPDIFTPPSTPTILNDVVIENSTIANTSFAGISIKQYTGDARNEDGQIIAERTGWGTRNNSSDPDFAPHTNVVIRNNYITQADSDYGANGVYLTNVRGAVVEHNVVARTGTSGIETYYADDVTIQFNEVYGTVRKSGGADHNGIGPDRGTTNVLVQYNFVHGNGDGILLAQFGFGDSVVRNNVIVGNTRYQIYLHSNRQSRSEIYNNTIYNDRSNYLIYGYGQYLESTYNITNNVLYSTRPDAALSTTESVRYSNNVYGGADLLIPANDDAPIVADPLFVDAPLDGPSGSPETGPQLETAHGLRVQSGSPAIDTGVEIEHNGGRDYAGTPLYNGNPDRGAFEYTTADDATTESVTGTVRNPAGSPVSGATVTVESVPESVTTGSDGRFVVHDVAFADGLTVTAERHGYESVTETADVRHGNITTVHFTLESASEIGSVSGEVLDQTAQPVDGAVVTVLDGDHAIGTATSGGDGTFVAADVPIGEGYTVRAEADGLVPAQRSGVDVEPLMTTDVGGLLLVEPVPDYVVVHDFDDLPTGQLADGTDGLSVSHSGGGVDVVEAPDATNKSAKLTRTVNSGRTSLLQPFDPGLTGIVSVEAKIMIDEPYVSGNHWWGVPYIRNSSGQNVVSVAFTRNNIVAYSGTATHTITSYEPGRWYHVMVVLDTVNQTFDLFLDGEQIFEEATFRNSLDGVAQVDYYADSSNYGSVHVDDLRVAHGVAVAPDDAGLAALTTGHGTPSQSADGSYRLNVPASVDEVEVTAVARSPFARSVSIGAEQSPGAEATQNVQLGPDGQDVVIVVTAEDGTEGEYLLQISRQDLANDSRLTDLAPSTGTLEPGFDPDSLEYALEVPGEVETLTLTPTAVNPDATITVMGSVVPSGEVSAAIEVPVGQSTVVVEVQSADGTSTHTYVLSVYRPDVGGGDPFAELSGLLEELHAEGAVERRQYNKLRTQLAIAERAAGREQYQQARDALDRFISIASEVEDEDAREQLIVFAERAREALA</sequence>
<dbReference type="InterPro" id="IPR006626">
    <property type="entry name" value="PbH1"/>
</dbReference>